<evidence type="ECO:0000313" key="10">
    <source>
        <dbReference type="Proteomes" id="UP000177112"/>
    </source>
</evidence>
<dbReference type="EMBL" id="MFTY01000005">
    <property type="protein sequence ID" value="OGI71611.1"/>
    <property type="molecule type" value="Genomic_DNA"/>
</dbReference>
<evidence type="ECO:0000313" key="9">
    <source>
        <dbReference type="EMBL" id="OGI71611.1"/>
    </source>
</evidence>
<dbReference type="InterPro" id="IPR013785">
    <property type="entry name" value="Aldolase_TIM"/>
</dbReference>
<comment type="pathway">
    <text evidence="2">Carbohydrate degradation; glycolysis; D-glyceraldehyde 3-phosphate and glycerone phosphate from D-glucose: step 4/4.</text>
</comment>
<comment type="catalytic activity">
    <reaction evidence="1">
        <text>beta-D-fructose 1,6-bisphosphate = D-glyceraldehyde 3-phosphate + dihydroxyacetone phosphate</text>
        <dbReference type="Rhea" id="RHEA:14729"/>
        <dbReference type="ChEBI" id="CHEBI:32966"/>
        <dbReference type="ChEBI" id="CHEBI:57642"/>
        <dbReference type="ChEBI" id="CHEBI:59776"/>
        <dbReference type="EC" id="4.1.2.13"/>
    </reaction>
</comment>
<dbReference type="SUPFAM" id="SSF51569">
    <property type="entry name" value="Aldolase"/>
    <property type="match status" value="1"/>
</dbReference>
<comment type="caution">
    <text evidence="9">The sequence shown here is derived from an EMBL/GenBank/DDBJ whole genome shotgun (WGS) entry which is preliminary data.</text>
</comment>
<organism evidence="9 10">
    <name type="scientific">Candidatus Nomurabacteria bacterium RIFCSPHIGHO2_02_FULL_35_13</name>
    <dbReference type="NCBI Taxonomy" id="1801748"/>
    <lineage>
        <taxon>Bacteria</taxon>
        <taxon>Candidatus Nomuraibacteriota</taxon>
    </lineage>
</organism>
<dbReference type="Pfam" id="PF00274">
    <property type="entry name" value="Glycolytic"/>
    <property type="match status" value="1"/>
</dbReference>
<keyword evidence="5" id="KW-0324">Glycolysis</keyword>
<dbReference type="PANTHER" id="PTHR11627">
    <property type="entry name" value="FRUCTOSE-BISPHOSPHATE ALDOLASE"/>
    <property type="match status" value="1"/>
</dbReference>
<proteinExistence type="inferred from homology"/>
<dbReference type="EC" id="4.1.2.13" evidence="4"/>
<dbReference type="GO" id="GO:0004332">
    <property type="term" value="F:fructose-bisphosphate aldolase activity"/>
    <property type="evidence" value="ECO:0007669"/>
    <property type="project" value="UniProtKB-EC"/>
</dbReference>
<dbReference type="FunFam" id="3.20.20.70:FF:000140">
    <property type="entry name" value="Fructose-bisphosphate aldolase"/>
    <property type="match status" value="1"/>
</dbReference>
<protein>
    <recommendedName>
        <fullName evidence="8">Probable fructose-bisphosphate aldolase class 1</fullName>
        <ecNumber evidence="4">4.1.2.13</ecNumber>
    </recommendedName>
    <alternativeName>
        <fullName evidence="7">Fructose-bisphosphate aldolase class I</fullName>
    </alternativeName>
</protein>
<name>A0A1F6VPK2_9BACT</name>
<dbReference type="Gene3D" id="3.20.20.70">
    <property type="entry name" value="Aldolase class I"/>
    <property type="match status" value="1"/>
</dbReference>
<dbReference type="UniPathway" id="UPA00109">
    <property type="reaction ID" value="UER00183"/>
</dbReference>
<dbReference type="NCBIfam" id="NF033379">
    <property type="entry name" value="FrucBisAld_I"/>
    <property type="match status" value="1"/>
</dbReference>
<evidence type="ECO:0000256" key="7">
    <source>
        <dbReference type="ARBA" id="ARBA00029799"/>
    </source>
</evidence>
<dbReference type="AlphaFoldDB" id="A0A1F6VPK2"/>
<evidence type="ECO:0000256" key="1">
    <source>
        <dbReference type="ARBA" id="ARBA00000441"/>
    </source>
</evidence>
<reference evidence="9 10" key="1">
    <citation type="journal article" date="2016" name="Nat. Commun.">
        <title>Thousands of microbial genomes shed light on interconnected biogeochemical processes in an aquifer system.</title>
        <authorList>
            <person name="Anantharaman K."/>
            <person name="Brown C.T."/>
            <person name="Hug L.A."/>
            <person name="Sharon I."/>
            <person name="Castelle C.J."/>
            <person name="Probst A.J."/>
            <person name="Thomas B.C."/>
            <person name="Singh A."/>
            <person name="Wilkins M.J."/>
            <person name="Karaoz U."/>
            <person name="Brodie E.L."/>
            <person name="Williams K.H."/>
            <person name="Hubbard S.S."/>
            <person name="Banfield J.F."/>
        </authorList>
    </citation>
    <scope>NUCLEOTIDE SEQUENCE [LARGE SCALE GENOMIC DNA]</scope>
</reference>
<comment type="similarity">
    <text evidence="3">Belongs to the class I fructose-bisphosphate aldolase family.</text>
</comment>
<dbReference type="STRING" id="1801748.A3B84_01225"/>
<sequence>MNKDILIKTVARLVSPPKGILAIDESLPTCNKRFENLGVPTTEEKRREYRELLITAPEIEKYISGYILFDETIKQSAKNGENFTSILRAKGIEIGIKVDQGTVDFLLHLGERITKGLDGLSERLQEYKNAGATFAKWRAIYTIGENIPSRDCMKENAVSLAKYAFMCQELDIVPIIEPEILMDGGHSIEECYKITAQNFDILFSKLQDLRVFIPGVILKTSMVIPGKEAKIRVSSEKIAEMTIKCLKEHASKDIGGIVFLSGGQSDKEATLNLNAMHQIPELSWPLTFSYGRAIQNEALQSWAQNPNDISGAQTFLVERAKANSLASVGEYKK</sequence>
<evidence type="ECO:0000256" key="2">
    <source>
        <dbReference type="ARBA" id="ARBA00004714"/>
    </source>
</evidence>
<evidence type="ECO:0000256" key="3">
    <source>
        <dbReference type="ARBA" id="ARBA00010387"/>
    </source>
</evidence>
<evidence type="ECO:0000256" key="6">
    <source>
        <dbReference type="ARBA" id="ARBA00023239"/>
    </source>
</evidence>
<accession>A0A1F6VPK2</accession>
<keyword evidence="6" id="KW-0456">Lyase</keyword>
<dbReference type="GO" id="GO:0006096">
    <property type="term" value="P:glycolytic process"/>
    <property type="evidence" value="ECO:0007669"/>
    <property type="project" value="UniProtKB-UniPathway"/>
</dbReference>
<gene>
    <name evidence="9" type="ORF">A3B84_01225</name>
</gene>
<evidence type="ECO:0000256" key="8">
    <source>
        <dbReference type="ARBA" id="ARBA00072515"/>
    </source>
</evidence>
<evidence type="ECO:0000256" key="5">
    <source>
        <dbReference type="ARBA" id="ARBA00023152"/>
    </source>
</evidence>
<dbReference type="Proteomes" id="UP000177112">
    <property type="component" value="Unassembled WGS sequence"/>
</dbReference>
<dbReference type="InterPro" id="IPR000741">
    <property type="entry name" value="FBA_I"/>
</dbReference>
<evidence type="ECO:0000256" key="4">
    <source>
        <dbReference type="ARBA" id="ARBA00013068"/>
    </source>
</evidence>